<keyword evidence="2" id="KW-0732">Signal</keyword>
<dbReference type="Gene3D" id="3.40.390.10">
    <property type="entry name" value="Collagenase (Catalytic Domain)"/>
    <property type="match status" value="1"/>
</dbReference>
<evidence type="ECO:0008006" key="5">
    <source>
        <dbReference type="Google" id="ProtNLM"/>
    </source>
</evidence>
<evidence type="ECO:0000313" key="4">
    <source>
        <dbReference type="Proteomes" id="UP000572817"/>
    </source>
</evidence>
<dbReference type="AlphaFoldDB" id="A0A8H4J0G6"/>
<comment type="caution">
    <text evidence="3">The sequence shown here is derived from an EMBL/GenBank/DDBJ whole genome shotgun (WGS) entry which is preliminary data.</text>
</comment>
<dbReference type="InterPro" id="IPR024079">
    <property type="entry name" value="MetalloPept_cat_dom_sf"/>
</dbReference>
<name>A0A8H4J0G6_9PEZI</name>
<feature type="signal peptide" evidence="2">
    <location>
        <begin position="1"/>
        <end position="23"/>
    </location>
</feature>
<feature type="region of interest" description="Disordered" evidence="1">
    <location>
        <begin position="283"/>
        <end position="304"/>
    </location>
</feature>
<dbReference type="EMBL" id="WWBZ02000013">
    <property type="protein sequence ID" value="KAF4310770.1"/>
    <property type="molecule type" value="Genomic_DNA"/>
</dbReference>
<dbReference type="OrthoDB" id="3939512at2759"/>
<keyword evidence="4" id="KW-1185">Reference proteome</keyword>
<feature type="compositionally biased region" description="Polar residues" evidence="1">
    <location>
        <begin position="287"/>
        <end position="304"/>
    </location>
</feature>
<evidence type="ECO:0000256" key="2">
    <source>
        <dbReference type="SAM" id="SignalP"/>
    </source>
</evidence>
<evidence type="ECO:0000256" key="1">
    <source>
        <dbReference type="SAM" id="MobiDB-lite"/>
    </source>
</evidence>
<protein>
    <recommendedName>
        <fullName evidence="5">Lysine-specific metallo-endopeptidase domain-containing protein</fullName>
    </recommendedName>
</protein>
<accession>A0A8H4J0G6</accession>
<organism evidence="3 4">
    <name type="scientific">Botryosphaeria dothidea</name>
    <dbReference type="NCBI Taxonomy" id="55169"/>
    <lineage>
        <taxon>Eukaryota</taxon>
        <taxon>Fungi</taxon>
        <taxon>Dikarya</taxon>
        <taxon>Ascomycota</taxon>
        <taxon>Pezizomycotina</taxon>
        <taxon>Dothideomycetes</taxon>
        <taxon>Dothideomycetes incertae sedis</taxon>
        <taxon>Botryosphaeriales</taxon>
        <taxon>Botryosphaeriaceae</taxon>
        <taxon>Botryosphaeria</taxon>
    </lineage>
</organism>
<dbReference type="GO" id="GO:0008237">
    <property type="term" value="F:metallopeptidase activity"/>
    <property type="evidence" value="ECO:0007669"/>
    <property type="project" value="InterPro"/>
</dbReference>
<dbReference type="Proteomes" id="UP000572817">
    <property type="component" value="Unassembled WGS sequence"/>
</dbReference>
<sequence>MKLLSVVSQVFLSFPVLLHHARGYTIDPNCGNRRDSVREAVDEALNIASYAKLRVERNDPQVNEKVFQQFLGKDSKQLFKDRMGDVAGAIGTYQGNFDPANPNADNTVVIDCGTSNLLQNMNDQKEWWDIRLSTQAQAQVFAPTIVTQTPQTSLCGATTVAFTYHTSNTNGQGPHSVIVLCDGNAPAALGNTRKIGSDWRTRLWKDFEYNSFSEYMSTTLVHEFMHALRNNIGHNLPSGSSEIYEWQDIQNLSDQDKQANAQGFSALASGFWLRYNTMGESGKMSRKFSQNNRPDPQGHSSPYI</sequence>
<gene>
    <name evidence="3" type="ORF">GTA08_BOTSDO13656</name>
</gene>
<reference evidence="3" key="1">
    <citation type="submission" date="2020-04" db="EMBL/GenBank/DDBJ databases">
        <title>Genome Assembly and Annotation of Botryosphaeria dothidea sdau 11-99, a Latent Pathogen of Apple Fruit Ring Rot in China.</title>
        <authorList>
            <person name="Yu C."/>
            <person name="Diao Y."/>
            <person name="Lu Q."/>
            <person name="Zhao J."/>
            <person name="Cui S."/>
            <person name="Peng C."/>
            <person name="He B."/>
            <person name="Liu H."/>
        </authorList>
    </citation>
    <scope>NUCLEOTIDE SEQUENCE [LARGE SCALE GENOMIC DNA]</scope>
    <source>
        <strain evidence="3">Sdau11-99</strain>
    </source>
</reference>
<evidence type="ECO:0000313" key="3">
    <source>
        <dbReference type="EMBL" id="KAF4310770.1"/>
    </source>
</evidence>
<feature type="chain" id="PRO_5033994446" description="Lysine-specific metallo-endopeptidase domain-containing protein" evidence="2">
    <location>
        <begin position="24"/>
        <end position="304"/>
    </location>
</feature>
<proteinExistence type="predicted"/>